<sequence length="780" mass="86991">MRIIQTSTNLLCIKFSELGGKLDSIIRSILLVPFFAPPVGEEPIDHQGTEGSPAPSSESDATAYHDKYELSEVSASGKSLTKLAMLSIPGRKYRIGPQESCESEDPNIFMVLVLQDILLPIVVISHLIDGDATLAAEVHFTRWFSVSPLFEASVLRVSFPSGAAYIKSTINWLGETFKDLARLEIVCQSSNRLEALVVAQEAYNNRTSLPELHFWNDQDLTNSRTYSLPFLDLDFSSAPITPDRYTFADQLIRSSSGLTSLVLKSYSLDKLLALVGTALKSHGNITRATLIDTSDVKLITSFAKGSGRLLSAEIYLPDGVLREPFTSALDMLDLPDSMLESLMSVQKATASYPPLSTFVLKACSEHGEWILLELPVKSLNLTQYVVSPAFFPRVLKFIQVCPSISNISMLVVVPEDAINMVLSVLRVRGPSVVLNLEIFGGSRSSIELATTKIDPVESITLYPMDNVFTPFLSLAKVKKVVLTYSYCRRWESSYEDSMREFAIEVMKLCQNLNTLECADWLGNREKMIIVVQTASKNHNSFQRLCFYSGNPASELVVEMPLQTVDLTELMPPVKLAVQKLSDARHSLFSRVEFLRILRTYTLQEEESLTEIIQESFNRYHALQLLELACTFEILARMLSFIQRTPATLPRFLARVQLLNATSSDILISRYVQNPVGTTLLLRNMPENIAILRHFSLGIFPSARSGTSLFWDTSELTPDQVLSLASKLFYHCYVSDLCFDEPLSYPSRPPQEQVAGPRLPIESLAMLMVTNGLGFDFTGKL</sequence>
<proteinExistence type="predicted"/>
<keyword evidence="3" id="KW-1185">Reference proteome</keyword>
<protein>
    <submittedName>
        <fullName evidence="2">Uncharacterized protein</fullName>
    </submittedName>
</protein>
<name>A0A9P5RVF2_9FUNG</name>
<reference evidence="2" key="1">
    <citation type="journal article" date="2020" name="Fungal Divers.">
        <title>Resolving the Mortierellaceae phylogeny through synthesis of multi-gene phylogenetics and phylogenomics.</title>
        <authorList>
            <person name="Vandepol N."/>
            <person name="Liber J."/>
            <person name="Desiro A."/>
            <person name="Na H."/>
            <person name="Kennedy M."/>
            <person name="Barry K."/>
            <person name="Grigoriev I.V."/>
            <person name="Miller A.N."/>
            <person name="O'Donnell K."/>
            <person name="Stajich J.E."/>
            <person name="Bonito G."/>
        </authorList>
    </citation>
    <scope>NUCLEOTIDE SEQUENCE</scope>
    <source>
        <strain evidence="2">NRRL 6426</strain>
    </source>
</reference>
<evidence type="ECO:0000256" key="1">
    <source>
        <dbReference type="SAM" id="MobiDB-lite"/>
    </source>
</evidence>
<dbReference type="AlphaFoldDB" id="A0A9P5RVF2"/>
<evidence type="ECO:0000313" key="2">
    <source>
        <dbReference type="EMBL" id="KAF9145458.1"/>
    </source>
</evidence>
<dbReference type="Proteomes" id="UP000748756">
    <property type="component" value="Unassembled WGS sequence"/>
</dbReference>
<evidence type="ECO:0000313" key="3">
    <source>
        <dbReference type="Proteomes" id="UP000748756"/>
    </source>
</evidence>
<accession>A0A9P5RVF2</accession>
<dbReference type="EMBL" id="JAAAUQ010000955">
    <property type="protein sequence ID" value="KAF9145458.1"/>
    <property type="molecule type" value="Genomic_DNA"/>
</dbReference>
<organism evidence="2 3">
    <name type="scientific">Linnemannia schmuckeri</name>
    <dbReference type="NCBI Taxonomy" id="64567"/>
    <lineage>
        <taxon>Eukaryota</taxon>
        <taxon>Fungi</taxon>
        <taxon>Fungi incertae sedis</taxon>
        <taxon>Mucoromycota</taxon>
        <taxon>Mortierellomycotina</taxon>
        <taxon>Mortierellomycetes</taxon>
        <taxon>Mortierellales</taxon>
        <taxon>Mortierellaceae</taxon>
        <taxon>Linnemannia</taxon>
    </lineage>
</organism>
<gene>
    <name evidence="2" type="ORF">BG015_011892</name>
</gene>
<feature type="region of interest" description="Disordered" evidence="1">
    <location>
        <begin position="42"/>
        <end position="61"/>
    </location>
</feature>
<comment type="caution">
    <text evidence="2">The sequence shown here is derived from an EMBL/GenBank/DDBJ whole genome shotgun (WGS) entry which is preliminary data.</text>
</comment>